<dbReference type="EC" id="1.1.1.130" evidence="2"/>
<dbReference type="NCBIfam" id="NF009750">
    <property type="entry name" value="PRK13260.1"/>
    <property type="match status" value="1"/>
</dbReference>
<dbReference type="GO" id="GO:0047559">
    <property type="term" value="F:3-dehydro-L-gulonate 2-dehydrogenase activity"/>
    <property type="evidence" value="ECO:0007669"/>
    <property type="project" value="UniProtKB-EC"/>
</dbReference>
<keyword evidence="1 2" id="KW-0560">Oxidoreductase</keyword>
<protein>
    <submittedName>
        <fullName evidence="2">3-dehydro-L-gulonate 2-dehydrogenase</fullName>
        <ecNumber evidence="2">1.1.1.130</ecNumber>
    </submittedName>
</protein>
<dbReference type="OrthoDB" id="9769447at2"/>
<comment type="caution">
    <text evidence="2">The sequence shown here is derived from an EMBL/GenBank/DDBJ whole genome shotgun (WGS) entry which is preliminary data.</text>
</comment>
<dbReference type="Proteomes" id="UP000251889">
    <property type="component" value="Unassembled WGS sequence"/>
</dbReference>
<dbReference type="SUPFAM" id="SSF89733">
    <property type="entry name" value="L-sulfolactate dehydrogenase-like"/>
    <property type="match status" value="1"/>
</dbReference>
<dbReference type="InterPro" id="IPR043143">
    <property type="entry name" value="Mal/L-sulf/L-lact_DH-like_NADP"/>
</dbReference>
<dbReference type="AlphaFoldDB" id="A0A364Y3G6"/>
<sequence>MMSNTKANNFIRVSYQEMYDTFNRILMASGFEEQKAAMCAEVFTTNSVEGIYTHGVNRFAKFIKFVAEGYVKADEEATRVDALGSFERWDGKCGPGPINAIRCTEAAMALASKNTIGCVALANTNHWMRAGYYGQFAAKKGFALIAWTNTLGNMPAWGAKDSRLGNNPMVFAVPFASSPIVMDTAMSQYSYGAIDLYKLKGEKLPTIGGHDKNGELTDDPTLIAETRRVLPIGFWKGAGMSLLLDVMATILSAGLATHEISKLPVEYAMSQVFIAIDLSKLSNASVIYQAITKIIDDYHQSVSTKQNERVRFPGERIEKTRNENLAEGIPVSENVWKEIVTLLA</sequence>
<dbReference type="Gene3D" id="1.10.1530.10">
    <property type="match status" value="1"/>
</dbReference>
<accession>A0A364Y3G6</accession>
<dbReference type="Gene3D" id="3.30.1370.60">
    <property type="entry name" value="Hypothetical oxidoreductase yiak, domain 2"/>
    <property type="match status" value="1"/>
</dbReference>
<dbReference type="InterPro" id="IPR036111">
    <property type="entry name" value="Mal/L-sulfo/L-lacto_DH-like_sf"/>
</dbReference>
<dbReference type="PANTHER" id="PTHR11091">
    <property type="entry name" value="OXIDOREDUCTASE-RELATED"/>
    <property type="match status" value="1"/>
</dbReference>
<dbReference type="PANTHER" id="PTHR11091:SF3">
    <property type="entry name" value="2,3-DIKETO-L-GULONATE REDUCTASE"/>
    <property type="match status" value="1"/>
</dbReference>
<dbReference type="EMBL" id="QMFY01000004">
    <property type="protein sequence ID" value="RAW01269.1"/>
    <property type="molecule type" value="Genomic_DNA"/>
</dbReference>
<keyword evidence="3" id="KW-1185">Reference proteome</keyword>
<dbReference type="InterPro" id="IPR043144">
    <property type="entry name" value="Mal/L-sulf/L-lact_DH-like_ah"/>
</dbReference>
<dbReference type="Pfam" id="PF02615">
    <property type="entry name" value="Ldh_2"/>
    <property type="match status" value="1"/>
</dbReference>
<dbReference type="RefSeq" id="WP_112746755.1">
    <property type="nucleotide sequence ID" value="NZ_QMFY01000004.1"/>
</dbReference>
<evidence type="ECO:0000313" key="2">
    <source>
        <dbReference type="EMBL" id="RAW01269.1"/>
    </source>
</evidence>
<proteinExistence type="predicted"/>
<organism evidence="2 3">
    <name type="scientific">Pseudochryseolinea flava</name>
    <dbReference type="NCBI Taxonomy" id="2059302"/>
    <lineage>
        <taxon>Bacteria</taxon>
        <taxon>Pseudomonadati</taxon>
        <taxon>Bacteroidota</taxon>
        <taxon>Cytophagia</taxon>
        <taxon>Cytophagales</taxon>
        <taxon>Fulvivirgaceae</taxon>
        <taxon>Pseudochryseolinea</taxon>
    </lineage>
</organism>
<dbReference type="InterPro" id="IPR003767">
    <property type="entry name" value="Malate/L-lactate_DH-like"/>
</dbReference>
<gene>
    <name evidence="2" type="ORF">DQQ10_10180</name>
</gene>
<reference evidence="2 3" key="1">
    <citation type="submission" date="2018-06" db="EMBL/GenBank/DDBJ databases">
        <title>Chryseolinea flavus sp. nov., a member of the phylum Bacteroidetes isolated from soil.</title>
        <authorList>
            <person name="Li Y."/>
            <person name="Wang J."/>
        </authorList>
    </citation>
    <scope>NUCLEOTIDE SEQUENCE [LARGE SCALE GENOMIC DNA]</scope>
    <source>
        <strain evidence="2 3">SDU1-6</strain>
    </source>
</reference>
<evidence type="ECO:0000313" key="3">
    <source>
        <dbReference type="Proteomes" id="UP000251889"/>
    </source>
</evidence>
<evidence type="ECO:0000256" key="1">
    <source>
        <dbReference type="ARBA" id="ARBA00023002"/>
    </source>
</evidence>
<name>A0A364Y3G6_9BACT</name>